<dbReference type="InterPro" id="IPR052942">
    <property type="entry name" value="LPS_cholinephosphotransferase"/>
</dbReference>
<dbReference type="InterPro" id="IPR007074">
    <property type="entry name" value="LicD/FKTN/FKRP_NTP_transf"/>
</dbReference>
<comment type="caution">
    <text evidence="2">The sequence shown here is derived from an EMBL/GenBank/DDBJ whole genome shotgun (WGS) entry which is preliminary data.</text>
</comment>
<evidence type="ECO:0000259" key="1">
    <source>
        <dbReference type="Pfam" id="PF04991"/>
    </source>
</evidence>
<dbReference type="Proteomes" id="UP000006001">
    <property type="component" value="Unassembled WGS sequence"/>
</dbReference>
<dbReference type="GO" id="GO:0009100">
    <property type="term" value="P:glycoprotein metabolic process"/>
    <property type="evidence" value="ECO:0007669"/>
    <property type="project" value="UniProtKB-ARBA"/>
</dbReference>
<dbReference type="PANTHER" id="PTHR43404">
    <property type="entry name" value="LIPOPOLYSACCHARIDE CHOLINEPHOSPHOTRANSFERASE LICD"/>
    <property type="match status" value="1"/>
</dbReference>
<protein>
    <submittedName>
        <fullName evidence="2">LICD family protein</fullName>
    </submittedName>
</protein>
<dbReference type="PANTHER" id="PTHR43404:SF2">
    <property type="entry name" value="LIPOPOLYSACCHARIDE CHOLINEPHOSPHOTRANSFERASE LICD"/>
    <property type="match status" value="1"/>
</dbReference>
<reference evidence="2" key="1">
    <citation type="submission" date="2009-10" db="EMBL/GenBank/DDBJ databases">
        <authorList>
            <person name="Weinstock G."/>
            <person name="Sodergren E."/>
            <person name="Clifton S."/>
            <person name="Fulton L."/>
            <person name="Fulton B."/>
            <person name="Courtney L."/>
            <person name="Fronick C."/>
            <person name="Harrison M."/>
            <person name="Strong C."/>
            <person name="Farmer C."/>
            <person name="Delahaunty K."/>
            <person name="Markovic C."/>
            <person name="Hall O."/>
            <person name="Minx P."/>
            <person name="Tomlinson C."/>
            <person name="Mitreva M."/>
            <person name="Nelson J."/>
            <person name="Hou S."/>
            <person name="Wollam A."/>
            <person name="Pepin K.H."/>
            <person name="Johnson M."/>
            <person name="Bhonagiri V."/>
            <person name="Nash W.E."/>
            <person name="Warren W."/>
            <person name="Chinwalla A."/>
            <person name="Mardis E.R."/>
            <person name="Wilson R.K."/>
        </authorList>
    </citation>
    <scope>NUCLEOTIDE SEQUENCE [LARGE SCALE GENOMIC DNA]</scope>
    <source>
        <strain evidence="2">ATCC 700122</strain>
    </source>
</reference>
<evidence type="ECO:0000313" key="3">
    <source>
        <dbReference type="Proteomes" id="UP000006001"/>
    </source>
</evidence>
<feature type="domain" description="LicD/FKTN/FKRP nucleotidyltransferase" evidence="1">
    <location>
        <begin position="33"/>
        <end position="255"/>
    </location>
</feature>
<organism evidence="2 3">
    <name type="scientific">Slackia exigua (strain ATCC 700122 / DSM 15923 / CIP 105133 / JCM 11022 / KCTC 5966 / S-7)</name>
    <dbReference type="NCBI Taxonomy" id="649764"/>
    <lineage>
        <taxon>Bacteria</taxon>
        <taxon>Bacillati</taxon>
        <taxon>Actinomycetota</taxon>
        <taxon>Coriobacteriia</taxon>
        <taxon>Eggerthellales</taxon>
        <taxon>Eggerthellaceae</taxon>
        <taxon>Slackia</taxon>
    </lineage>
</organism>
<dbReference type="eggNOG" id="COG3475">
    <property type="taxonomic scope" value="Bacteria"/>
</dbReference>
<proteinExistence type="predicted"/>
<name>D0WIS3_SLAES</name>
<keyword evidence="3" id="KW-1185">Reference proteome</keyword>
<dbReference type="STRING" id="649764.HMPREF0762_01748"/>
<dbReference type="OrthoDB" id="3780655at2"/>
<gene>
    <name evidence="2" type="ORF">HMPREF0762_01748</name>
</gene>
<dbReference type="Pfam" id="PF04991">
    <property type="entry name" value="LicD"/>
    <property type="match status" value="1"/>
</dbReference>
<evidence type="ECO:0000313" key="2">
    <source>
        <dbReference type="EMBL" id="EEZ60624.1"/>
    </source>
</evidence>
<sequence>MAGTTEGWGMALHTKDDKFAHLLAMYCEFDDWARAHDVKVFLDWGTLLGAVRHRGFIPWDFDLDISATWGDYQRLLKAWDEDPLPNRAIVNIYRNPGYPSLFSRLVDTATTEIRRASAWDLAPCGMSIDIFPLVPLPKDPKKRERAKDAMLVFYELTNHMMLNKRSRRKSMRRLLAKSLVKRRIFGEKRVLEDLHRIAFSTPEEECTAYMELTGGSVDACVIEKDVLGTYKELPFEGHMSYVPEKYIEFLQAGYGVTWRNYPSNRSGGYHYVENLDIPYDVYVHDYMQFLDKEKVLKNYRTFKAKELQDVLMRAHVSPEYCRTSLQPARLRVEAFGSPSEYAEDVPEDLEAALTDYVNAQIASKPWYWRVWGGLSDEWIALACRIFFDRGMYNKIMHIITQRSWSLDEPLPESILEVKNKIEAIFRVYNAIDYNDTDEVRRLVAQDGAVLDALVSTHADLYLRSCDAEGEDDWRAVAEAAETALAAFPGDDEIERRQAVAYARIGRTDEASAMLEDIIVRSNNGMTVLAAKDDRKELGLDERD</sequence>
<dbReference type="HOGENOM" id="CLU_501422_0_0_11"/>
<dbReference type="EMBL" id="ACUX02000018">
    <property type="protein sequence ID" value="EEZ60624.1"/>
    <property type="molecule type" value="Genomic_DNA"/>
</dbReference>
<dbReference type="AlphaFoldDB" id="D0WIS3"/>
<accession>D0WIS3</accession>